<keyword evidence="4" id="KW-1185">Reference proteome</keyword>
<proteinExistence type="predicted"/>
<dbReference type="InterPro" id="IPR013320">
    <property type="entry name" value="ConA-like_dom_sf"/>
</dbReference>
<comment type="caution">
    <text evidence="3">The sequence shown here is derived from an EMBL/GenBank/DDBJ whole genome shotgun (WGS) entry which is preliminary data.</text>
</comment>
<dbReference type="PROSITE" id="PS50222">
    <property type="entry name" value="EF_HAND_2"/>
    <property type="match status" value="1"/>
</dbReference>
<accession>A0AAE0G2B6</accession>
<dbReference type="InterPro" id="IPR011992">
    <property type="entry name" value="EF-hand-dom_pair"/>
</dbReference>
<feature type="region of interest" description="Disordered" evidence="1">
    <location>
        <begin position="104"/>
        <end position="136"/>
    </location>
</feature>
<protein>
    <recommendedName>
        <fullName evidence="2">EF-hand domain-containing protein</fullName>
    </recommendedName>
</protein>
<evidence type="ECO:0000259" key="2">
    <source>
        <dbReference type="PROSITE" id="PS50222"/>
    </source>
</evidence>
<dbReference type="EMBL" id="LGRX02010701">
    <property type="protein sequence ID" value="KAK3269880.1"/>
    <property type="molecule type" value="Genomic_DNA"/>
</dbReference>
<dbReference type="SUPFAM" id="SSF49899">
    <property type="entry name" value="Concanavalin A-like lectins/glucanases"/>
    <property type="match status" value="1"/>
</dbReference>
<feature type="domain" description="EF-hand" evidence="2">
    <location>
        <begin position="58"/>
        <end position="81"/>
    </location>
</feature>
<dbReference type="AlphaFoldDB" id="A0AAE0G2B6"/>
<feature type="compositionally biased region" description="Basic and acidic residues" evidence="1">
    <location>
        <begin position="107"/>
        <end position="117"/>
    </location>
</feature>
<evidence type="ECO:0000313" key="4">
    <source>
        <dbReference type="Proteomes" id="UP001190700"/>
    </source>
</evidence>
<organism evidence="3 4">
    <name type="scientific">Cymbomonas tetramitiformis</name>
    <dbReference type="NCBI Taxonomy" id="36881"/>
    <lineage>
        <taxon>Eukaryota</taxon>
        <taxon>Viridiplantae</taxon>
        <taxon>Chlorophyta</taxon>
        <taxon>Pyramimonadophyceae</taxon>
        <taxon>Pyramimonadales</taxon>
        <taxon>Pyramimonadaceae</taxon>
        <taxon>Cymbomonas</taxon>
    </lineage>
</organism>
<dbReference type="Gene3D" id="2.60.120.200">
    <property type="match status" value="1"/>
</dbReference>
<dbReference type="SUPFAM" id="SSF47473">
    <property type="entry name" value="EF-hand"/>
    <property type="match status" value="1"/>
</dbReference>
<sequence>MPHVRINIDLSSVPFWQKHFSNSSVVNWNQFVECLILEHVGESFDLTRRQANKLAPYFDQNGDAVVTREEFAGFVRMYGGNDDKSPKMLRKALRESLGLVRQLNRGGGKEASPERETFGGMDKLTGSGGTTFGGMDKLTGRETFGGMDKLTGSGDAGQPSGGGCGISLTRSEAQYIELENSGNLQFAGMSPFTIEMWIMPRSVDKSPALISKYNRGKWGQYMVKLETGA</sequence>
<evidence type="ECO:0000313" key="3">
    <source>
        <dbReference type="EMBL" id="KAK3269880.1"/>
    </source>
</evidence>
<reference evidence="3 4" key="1">
    <citation type="journal article" date="2015" name="Genome Biol. Evol.">
        <title>Comparative Genomics of a Bacterivorous Green Alga Reveals Evolutionary Causalities and Consequences of Phago-Mixotrophic Mode of Nutrition.</title>
        <authorList>
            <person name="Burns J.A."/>
            <person name="Paasch A."/>
            <person name="Narechania A."/>
            <person name="Kim E."/>
        </authorList>
    </citation>
    <scope>NUCLEOTIDE SEQUENCE [LARGE SCALE GENOMIC DNA]</scope>
    <source>
        <strain evidence="3 4">PLY_AMNH</strain>
    </source>
</reference>
<dbReference type="GO" id="GO:0005509">
    <property type="term" value="F:calcium ion binding"/>
    <property type="evidence" value="ECO:0007669"/>
    <property type="project" value="InterPro"/>
</dbReference>
<name>A0AAE0G2B6_9CHLO</name>
<evidence type="ECO:0000256" key="1">
    <source>
        <dbReference type="SAM" id="MobiDB-lite"/>
    </source>
</evidence>
<gene>
    <name evidence="3" type="ORF">CYMTET_21697</name>
</gene>
<dbReference type="InterPro" id="IPR002048">
    <property type="entry name" value="EF_hand_dom"/>
</dbReference>
<dbReference type="Proteomes" id="UP001190700">
    <property type="component" value="Unassembled WGS sequence"/>
</dbReference>